<feature type="domain" description="MYND-type" evidence="6">
    <location>
        <begin position="16"/>
        <end position="76"/>
    </location>
</feature>
<dbReference type="GO" id="GO:0008270">
    <property type="term" value="F:zinc ion binding"/>
    <property type="evidence" value="ECO:0007669"/>
    <property type="project" value="UniProtKB-KW"/>
</dbReference>
<feature type="compositionally biased region" description="Basic and acidic residues" evidence="5">
    <location>
        <begin position="544"/>
        <end position="557"/>
    </location>
</feature>
<feature type="compositionally biased region" description="Gly residues" evidence="5">
    <location>
        <begin position="652"/>
        <end position="662"/>
    </location>
</feature>
<dbReference type="PANTHER" id="PTHR47570">
    <property type="entry name" value="ZINC ION BINDING PROTEIN"/>
    <property type="match status" value="1"/>
</dbReference>
<feature type="region of interest" description="Disordered" evidence="5">
    <location>
        <begin position="604"/>
        <end position="669"/>
    </location>
</feature>
<feature type="region of interest" description="Disordered" evidence="5">
    <location>
        <begin position="694"/>
        <end position="772"/>
    </location>
</feature>
<keyword evidence="2 4" id="KW-0863">Zinc-finger</keyword>
<feature type="compositionally biased region" description="Gly residues" evidence="5">
    <location>
        <begin position="107"/>
        <end position="120"/>
    </location>
</feature>
<name>A0A2J8ADV1_9CHLO</name>
<feature type="compositionally biased region" description="Gly residues" evidence="5">
    <location>
        <begin position="151"/>
        <end position="166"/>
    </location>
</feature>
<dbReference type="PROSITE" id="PS50865">
    <property type="entry name" value="ZF_MYND_2"/>
    <property type="match status" value="1"/>
</dbReference>
<dbReference type="Proteomes" id="UP000236333">
    <property type="component" value="Unassembled WGS sequence"/>
</dbReference>
<dbReference type="EMBL" id="PGGS01000049">
    <property type="protein sequence ID" value="PNH10682.1"/>
    <property type="molecule type" value="Genomic_DNA"/>
</dbReference>
<organism evidence="7 8">
    <name type="scientific">Tetrabaena socialis</name>
    <dbReference type="NCBI Taxonomy" id="47790"/>
    <lineage>
        <taxon>Eukaryota</taxon>
        <taxon>Viridiplantae</taxon>
        <taxon>Chlorophyta</taxon>
        <taxon>core chlorophytes</taxon>
        <taxon>Chlorophyceae</taxon>
        <taxon>CS clade</taxon>
        <taxon>Chlamydomonadales</taxon>
        <taxon>Tetrabaenaceae</taxon>
        <taxon>Tetrabaena</taxon>
    </lineage>
</organism>
<feature type="compositionally biased region" description="Gly residues" evidence="5">
    <location>
        <begin position="383"/>
        <end position="433"/>
    </location>
</feature>
<evidence type="ECO:0000256" key="3">
    <source>
        <dbReference type="ARBA" id="ARBA00022833"/>
    </source>
</evidence>
<feature type="compositionally biased region" description="Basic and acidic residues" evidence="5">
    <location>
        <begin position="168"/>
        <end position="178"/>
    </location>
</feature>
<accession>A0A2J8ADV1</accession>
<feature type="region of interest" description="Disordered" evidence="5">
    <location>
        <begin position="533"/>
        <end position="579"/>
    </location>
</feature>
<dbReference type="SUPFAM" id="SSF144232">
    <property type="entry name" value="HIT/MYND zinc finger-like"/>
    <property type="match status" value="1"/>
</dbReference>
<sequence length="841" mass="83978">MDALAAQAELPSPYQCQLCGRACDPPLPASPAPQRPLPHAQHASASVACGGCSAMRYCCEAHRRAHWRGGGHWEECRRVAAQVARGPQLADLPFPWAALTMGERVGGQRQGQGRAQGLGQGQELQPAARRAAAAAVVKGGPAAEGPTPPGRLGGGSAMGPLGGGSAVGRHELAVERGRGAAAAAQGRQRPPCTGGQEGGSGDGDGGGGSDCGGVVGAAERWARLVWHLPPHLAPPLPTHHRSVTAGAPDAPARCHLHDKQDLAVTAAAAAGAPGWQPAPAVAAADAAADAAGRQPDPAAACGGGVDAGDPRGGSGGGSGGADSAGGGGGGVVDWASYYDWAGLPLESPAALLLHFPLTLYGVLRMVDEQDGGDLLRRRRRRGGGSSSRGDGGGGGGGGNGADVGGGGKCGGVSGGDSGRSAGLGGRADGGVEQGNGYRSSYSGNSGSSSSGSSSSGSSSSGGGSSSSSGSDGEGVAYAGQRPQAELDMLDAFAVLLPLLPPRCTLRLTMAGPDVPPHLHGMLYTYGSASRAEGEGARGELSSDGLKDQEAGEAERGPRLGAWRESGGVSGGGQLRSRHAPHGARLEVRLERCLLHEAPHLLLAPPRHVRQEQRKRQRLGSRGCGAAGGLAAPPPRAGGAARRSHLRQQSVGSGPGSRLGDGSSGPPPLVVFAPNAGLPAYPSWQPTLELLLGQGPSAAASGGRGAPPGGKCAHERGGSPRSGGGDGGGSGVRAGQSRLSAAAGGGSAAADSGRQLLPRGSGGDGSGPPPRRRRPLACFFSAYNEEECERSGVMLERLYGARLDVRQRLNAFRQPLWCVERVGNGLPSYSNGFLFGWFGASD</sequence>
<dbReference type="InterPro" id="IPR002893">
    <property type="entry name" value="Znf_MYND"/>
</dbReference>
<feature type="compositionally biased region" description="Low complexity" evidence="5">
    <location>
        <begin position="121"/>
        <end position="145"/>
    </location>
</feature>
<keyword evidence="1" id="KW-0479">Metal-binding</keyword>
<feature type="compositionally biased region" description="Low complexity" evidence="5">
    <location>
        <begin position="179"/>
        <end position="189"/>
    </location>
</feature>
<reference evidence="7 8" key="1">
    <citation type="journal article" date="2017" name="Mol. Biol. Evol.">
        <title>The 4-celled Tetrabaena socialis nuclear genome reveals the essential components for genetic control of cell number at the origin of multicellularity in the volvocine lineage.</title>
        <authorList>
            <person name="Featherston J."/>
            <person name="Arakaki Y."/>
            <person name="Hanschen E.R."/>
            <person name="Ferris P.J."/>
            <person name="Michod R.E."/>
            <person name="Olson B.J.S.C."/>
            <person name="Nozaki H."/>
            <person name="Durand P.M."/>
        </authorList>
    </citation>
    <scope>NUCLEOTIDE SEQUENCE [LARGE SCALE GENOMIC DNA]</scope>
    <source>
        <strain evidence="7 8">NIES-571</strain>
    </source>
</reference>
<feature type="region of interest" description="Disordered" evidence="5">
    <location>
        <begin position="293"/>
        <end position="326"/>
    </location>
</feature>
<keyword evidence="8" id="KW-1185">Reference proteome</keyword>
<feature type="compositionally biased region" description="Gly residues" evidence="5">
    <location>
        <begin position="301"/>
        <end position="326"/>
    </location>
</feature>
<feature type="compositionally biased region" description="Gly residues" evidence="5">
    <location>
        <begin position="195"/>
        <end position="212"/>
    </location>
</feature>
<dbReference type="OrthoDB" id="551456at2759"/>
<evidence type="ECO:0000259" key="6">
    <source>
        <dbReference type="PROSITE" id="PS50865"/>
    </source>
</evidence>
<evidence type="ECO:0000313" key="8">
    <source>
        <dbReference type="Proteomes" id="UP000236333"/>
    </source>
</evidence>
<proteinExistence type="predicted"/>
<dbReference type="Gene3D" id="6.10.140.2220">
    <property type="match status" value="1"/>
</dbReference>
<feature type="region of interest" description="Disordered" evidence="5">
    <location>
        <begin position="374"/>
        <end position="476"/>
    </location>
</feature>
<evidence type="ECO:0000313" key="7">
    <source>
        <dbReference type="EMBL" id="PNH10682.1"/>
    </source>
</evidence>
<evidence type="ECO:0000256" key="5">
    <source>
        <dbReference type="SAM" id="MobiDB-lite"/>
    </source>
</evidence>
<feature type="compositionally biased region" description="Low complexity" evidence="5">
    <location>
        <begin position="434"/>
        <end position="458"/>
    </location>
</feature>
<feature type="compositionally biased region" description="Gly residues" evidence="5">
    <location>
        <begin position="719"/>
        <end position="731"/>
    </location>
</feature>
<keyword evidence="3" id="KW-0862">Zinc</keyword>
<feature type="region of interest" description="Disordered" evidence="5">
    <location>
        <begin position="107"/>
        <end position="212"/>
    </location>
</feature>
<feature type="compositionally biased region" description="Low complexity" evidence="5">
    <location>
        <begin position="732"/>
        <end position="753"/>
    </location>
</feature>
<evidence type="ECO:0000256" key="4">
    <source>
        <dbReference type="PROSITE-ProRule" id="PRU00134"/>
    </source>
</evidence>
<comment type="caution">
    <text evidence="7">The sequence shown here is derived from an EMBL/GenBank/DDBJ whole genome shotgun (WGS) entry which is preliminary data.</text>
</comment>
<evidence type="ECO:0000256" key="2">
    <source>
        <dbReference type="ARBA" id="ARBA00022771"/>
    </source>
</evidence>
<gene>
    <name evidence="7" type="ORF">TSOC_002547</name>
</gene>
<evidence type="ECO:0000256" key="1">
    <source>
        <dbReference type="ARBA" id="ARBA00022723"/>
    </source>
</evidence>
<dbReference type="AlphaFoldDB" id="A0A2J8ADV1"/>
<protein>
    <recommendedName>
        <fullName evidence="6">MYND-type domain-containing protein</fullName>
    </recommendedName>
</protein>
<dbReference type="PANTHER" id="PTHR47570:SF1">
    <property type="entry name" value="ZINC ION BINDING PROTEIN"/>
    <property type="match status" value="1"/>
</dbReference>